<dbReference type="OrthoDB" id="543156at2759"/>
<dbReference type="GeneID" id="18824957"/>
<sequence length="240" mass="26348">MSTYESLSGQTIHIGLVLLPNYQLLDAAAPVDYINNHSKAILTYFGAPADLIARGAEMHWYHIGETLAEPVQATSGPAQIPTHTFKNPPPHLDYIIVPGASTKVPLSPDCVHFLKTYFPKIRALLTVCTGSICIAPTGLLDGHCVCSNKSVLRRLALAHELRKEVSWVGDRRWIVDGKLWTGAGITAGLDLAAEFCRRHFDHDIVEFVKSVSEETPRPDVPDVWAKLTEGLGLSCCKERV</sequence>
<keyword evidence="3" id="KW-1185">Reference proteome</keyword>
<dbReference type="RefSeq" id="XP_007333340.1">
    <property type="nucleotide sequence ID" value="XM_007333278.1"/>
</dbReference>
<dbReference type="STRING" id="597362.K5VNB8"/>
<accession>K5VNB8</accession>
<dbReference type="eggNOG" id="ENOG502SQ0U">
    <property type="taxonomic scope" value="Eukaryota"/>
</dbReference>
<evidence type="ECO:0000313" key="2">
    <source>
        <dbReference type="EMBL" id="EKM75954.1"/>
    </source>
</evidence>
<dbReference type="OMA" id="HHIGETM"/>
<dbReference type="Proteomes" id="UP000008493">
    <property type="component" value="Unassembled WGS sequence"/>
</dbReference>
<dbReference type="PANTHER" id="PTHR43130:SF7">
    <property type="entry name" value="DJ-1_PFPI DOMAIN-CONTAINING PROTEIN"/>
    <property type="match status" value="1"/>
</dbReference>
<dbReference type="EMBL" id="JH971406">
    <property type="protein sequence ID" value="EKM75954.1"/>
    <property type="molecule type" value="Genomic_DNA"/>
</dbReference>
<organism evidence="2 3">
    <name type="scientific">Agaricus bisporus var. burnettii (strain JB137-S8 / ATCC MYA-4627 / FGSC 10392)</name>
    <name type="common">White button mushroom</name>
    <dbReference type="NCBI Taxonomy" id="597362"/>
    <lineage>
        <taxon>Eukaryota</taxon>
        <taxon>Fungi</taxon>
        <taxon>Dikarya</taxon>
        <taxon>Basidiomycota</taxon>
        <taxon>Agaricomycotina</taxon>
        <taxon>Agaricomycetes</taxon>
        <taxon>Agaricomycetidae</taxon>
        <taxon>Agaricales</taxon>
        <taxon>Agaricineae</taxon>
        <taxon>Agaricaceae</taxon>
        <taxon>Agaricus</taxon>
    </lineage>
</organism>
<dbReference type="PANTHER" id="PTHR43130">
    <property type="entry name" value="ARAC-FAMILY TRANSCRIPTIONAL REGULATOR"/>
    <property type="match status" value="1"/>
</dbReference>
<dbReference type="Gene3D" id="3.40.50.880">
    <property type="match status" value="1"/>
</dbReference>
<evidence type="ECO:0000259" key="1">
    <source>
        <dbReference type="Pfam" id="PF01965"/>
    </source>
</evidence>
<proteinExistence type="predicted"/>
<dbReference type="AlphaFoldDB" id="K5VNB8"/>
<dbReference type="Pfam" id="PF01965">
    <property type="entry name" value="DJ-1_PfpI"/>
    <property type="match status" value="1"/>
</dbReference>
<dbReference type="InterPro" id="IPR052158">
    <property type="entry name" value="INH-QAR"/>
</dbReference>
<dbReference type="InParanoid" id="K5VNB8"/>
<gene>
    <name evidence="2" type="ORF">AGABI1DRAFT_116048</name>
</gene>
<dbReference type="KEGG" id="abp:AGABI1DRAFT116048"/>
<protein>
    <recommendedName>
        <fullName evidence="1">DJ-1/PfpI domain-containing protein</fullName>
    </recommendedName>
</protein>
<reference evidence="3" key="1">
    <citation type="journal article" date="2012" name="Proc. Natl. Acad. Sci. U.S.A.">
        <title>Genome sequence of the button mushroom Agaricus bisporus reveals mechanisms governing adaptation to a humic-rich ecological niche.</title>
        <authorList>
            <person name="Morin E."/>
            <person name="Kohler A."/>
            <person name="Baker A.R."/>
            <person name="Foulongne-Oriol M."/>
            <person name="Lombard V."/>
            <person name="Nagy L.G."/>
            <person name="Ohm R.A."/>
            <person name="Patyshakuliyeva A."/>
            <person name="Brun A."/>
            <person name="Aerts A.L."/>
            <person name="Bailey A.M."/>
            <person name="Billette C."/>
            <person name="Coutinho P.M."/>
            <person name="Deakin G."/>
            <person name="Doddapaneni H."/>
            <person name="Floudas D."/>
            <person name="Grimwood J."/>
            <person name="Hilden K."/>
            <person name="Kuees U."/>
            <person name="LaButti K.M."/>
            <person name="Lapidus A."/>
            <person name="Lindquist E.A."/>
            <person name="Lucas S.M."/>
            <person name="Murat C."/>
            <person name="Riley R.W."/>
            <person name="Salamov A.A."/>
            <person name="Schmutz J."/>
            <person name="Subramanian V."/>
            <person name="Woesten H.A.B."/>
            <person name="Xu J."/>
            <person name="Eastwood D.C."/>
            <person name="Foster G.D."/>
            <person name="Sonnenberg A.S."/>
            <person name="Cullen D."/>
            <person name="de Vries R.P."/>
            <person name="Lundell T."/>
            <person name="Hibbett D.S."/>
            <person name="Henrissat B."/>
            <person name="Burton K.S."/>
            <person name="Kerrigan R.W."/>
            <person name="Challen M.P."/>
            <person name="Grigoriev I.V."/>
            <person name="Martin F."/>
        </authorList>
    </citation>
    <scope>NUCLEOTIDE SEQUENCE [LARGE SCALE GENOMIC DNA]</scope>
    <source>
        <strain evidence="3">JB137-S8 / ATCC MYA-4627 / FGSC 10392</strain>
    </source>
</reference>
<dbReference type="InterPro" id="IPR002818">
    <property type="entry name" value="DJ-1/PfpI"/>
</dbReference>
<dbReference type="SUPFAM" id="SSF52317">
    <property type="entry name" value="Class I glutamine amidotransferase-like"/>
    <property type="match status" value="1"/>
</dbReference>
<name>K5VNB8_AGABU</name>
<dbReference type="InterPro" id="IPR029062">
    <property type="entry name" value="Class_I_gatase-like"/>
</dbReference>
<evidence type="ECO:0000313" key="3">
    <source>
        <dbReference type="Proteomes" id="UP000008493"/>
    </source>
</evidence>
<dbReference type="HOGENOM" id="CLU_000445_44_8_1"/>
<feature type="domain" description="DJ-1/PfpI" evidence="1">
    <location>
        <begin position="47"/>
        <end position="196"/>
    </location>
</feature>